<reference evidence="2" key="1">
    <citation type="journal article" date="2015" name="PLoS Genet.">
        <title>The dynamic genome and transcriptome of the human fungal pathogen Blastomyces and close relative Emmonsia.</title>
        <authorList>
            <person name="Munoz J.F."/>
            <person name="Gauthier G.M."/>
            <person name="Desjardins C.A."/>
            <person name="Gallo J.E."/>
            <person name="Holder J."/>
            <person name="Sullivan T.D."/>
            <person name="Marty A.J."/>
            <person name="Carmen J.C."/>
            <person name="Chen Z."/>
            <person name="Ding L."/>
            <person name="Gujja S."/>
            <person name="Magrini V."/>
            <person name="Misas E."/>
            <person name="Mitreva M."/>
            <person name="Priest M."/>
            <person name="Saif S."/>
            <person name="Whiston E.A."/>
            <person name="Young S."/>
            <person name="Zeng Q."/>
            <person name="Goldman W.E."/>
            <person name="Mardis E.R."/>
            <person name="Taylor J.W."/>
            <person name="McEwen J.G."/>
            <person name="Clay O.K."/>
            <person name="Klein B.S."/>
            <person name="Cuomo C.A."/>
        </authorList>
    </citation>
    <scope>NUCLEOTIDE SEQUENCE [LARGE SCALE GENOMIC DNA]</scope>
    <source>
        <strain evidence="2">ER-3 / ATCC MYA-2586</strain>
    </source>
</reference>
<sequence length="163" mass="18092">MANLTEVINVPACYKDPSNRRLYISKDVIFQEDLHLANPSIPTKHNPKVLPNAACKAAAAIPSVTPGLPTAACQETAAIPDSSINTLNFPEPTVESDDSSTSTRNITIVREASVRNSLEDLLTDLKITALLILKNLTRVKAFMKWKYYYKTCVKEINSLKYMH</sequence>
<keyword evidence="2" id="KW-1185">Reference proteome</keyword>
<dbReference type="Proteomes" id="UP000002039">
    <property type="component" value="Unassembled WGS sequence"/>
</dbReference>
<protein>
    <submittedName>
        <fullName evidence="1">Uncharacterized protein</fullName>
    </submittedName>
</protein>
<organism evidence="1 2">
    <name type="scientific">Ajellomyces dermatitidis (strain ER-3 / ATCC MYA-2586)</name>
    <name type="common">Blastomyces dermatitidis</name>
    <dbReference type="NCBI Taxonomy" id="559297"/>
    <lineage>
        <taxon>Eukaryota</taxon>
        <taxon>Fungi</taxon>
        <taxon>Dikarya</taxon>
        <taxon>Ascomycota</taxon>
        <taxon>Pezizomycotina</taxon>
        <taxon>Eurotiomycetes</taxon>
        <taxon>Eurotiomycetidae</taxon>
        <taxon>Onygenales</taxon>
        <taxon>Ajellomycetaceae</taxon>
        <taxon>Blastomyces</taxon>
    </lineage>
</organism>
<dbReference type="GeneID" id="69023225"/>
<gene>
    <name evidence="1" type="ORF">BDCG_00468</name>
</gene>
<proteinExistence type="predicted"/>
<dbReference type="RefSeq" id="XP_045271803.1">
    <property type="nucleotide sequence ID" value="XM_045415979.1"/>
</dbReference>
<evidence type="ECO:0000313" key="1">
    <source>
        <dbReference type="EMBL" id="EEQ83663.2"/>
    </source>
</evidence>
<evidence type="ECO:0000313" key="2">
    <source>
        <dbReference type="Proteomes" id="UP000002039"/>
    </source>
</evidence>
<accession>A0ABP2EQQ7</accession>
<name>A0ABP2EQQ7_AJEDR</name>
<dbReference type="EMBL" id="EQ999973">
    <property type="protein sequence ID" value="EEQ83663.2"/>
    <property type="molecule type" value="Genomic_DNA"/>
</dbReference>